<comment type="caution">
    <text evidence="1">The sequence shown here is derived from an EMBL/GenBank/DDBJ whole genome shotgun (WGS) entry which is preliminary data.</text>
</comment>
<keyword evidence="2" id="KW-1185">Reference proteome</keyword>
<accession>A0A392M887</accession>
<dbReference type="AlphaFoldDB" id="A0A392M887"/>
<proteinExistence type="predicted"/>
<protein>
    <submittedName>
        <fullName evidence="1">Uncharacterized protein</fullName>
    </submittedName>
</protein>
<gene>
    <name evidence="1" type="ORF">A2U01_0004192</name>
</gene>
<evidence type="ECO:0000313" key="1">
    <source>
        <dbReference type="EMBL" id="MCH83373.1"/>
    </source>
</evidence>
<dbReference type="EMBL" id="LXQA010005080">
    <property type="protein sequence ID" value="MCH83373.1"/>
    <property type="molecule type" value="Genomic_DNA"/>
</dbReference>
<sequence length="105" mass="11477">MKWLSLKTVAGEKLTCGFGSCVWDQLARKAAAQISACGGGWRWETHRRAHQNIPQQLAFVVACGCGYVCSGGCRREMHRRAQQTIPQQLVVLVTCGCGYTCSGGW</sequence>
<reference evidence="1 2" key="1">
    <citation type="journal article" date="2018" name="Front. Plant Sci.">
        <title>Red Clover (Trifolium pratense) and Zigzag Clover (T. medium) - A Picture of Genomic Similarities and Differences.</title>
        <authorList>
            <person name="Dluhosova J."/>
            <person name="Istvanek J."/>
            <person name="Nedelnik J."/>
            <person name="Repkova J."/>
        </authorList>
    </citation>
    <scope>NUCLEOTIDE SEQUENCE [LARGE SCALE GENOMIC DNA]</scope>
    <source>
        <strain evidence="2">cv. 10/8</strain>
        <tissue evidence="1">Leaf</tissue>
    </source>
</reference>
<organism evidence="1 2">
    <name type="scientific">Trifolium medium</name>
    <dbReference type="NCBI Taxonomy" id="97028"/>
    <lineage>
        <taxon>Eukaryota</taxon>
        <taxon>Viridiplantae</taxon>
        <taxon>Streptophyta</taxon>
        <taxon>Embryophyta</taxon>
        <taxon>Tracheophyta</taxon>
        <taxon>Spermatophyta</taxon>
        <taxon>Magnoliopsida</taxon>
        <taxon>eudicotyledons</taxon>
        <taxon>Gunneridae</taxon>
        <taxon>Pentapetalae</taxon>
        <taxon>rosids</taxon>
        <taxon>fabids</taxon>
        <taxon>Fabales</taxon>
        <taxon>Fabaceae</taxon>
        <taxon>Papilionoideae</taxon>
        <taxon>50 kb inversion clade</taxon>
        <taxon>NPAAA clade</taxon>
        <taxon>Hologalegina</taxon>
        <taxon>IRL clade</taxon>
        <taxon>Trifolieae</taxon>
        <taxon>Trifolium</taxon>
    </lineage>
</organism>
<name>A0A392M887_9FABA</name>
<evidence type="ECO:0000313" key="2">
    <source>
        <dbReference type="Proteomes" id="UP000265520"/>
    </source>
</evidence>
<dbReference type="Proteomes" id="UP000265520">
    <property type="component" value="Unassembled WGS sequence"/>
</dbReference>